<feature type="binding site" evidence="4">
    <location>
        <position position="98"/>
    </location>
    <ligand>
        <name>Mg(2+)</name>
        <dbReference type="ChEBI" id="CHEBI:18420"/>
        <label>1</label>
        <note>catalytic</note>
    </ligand>
</feature>
<keyword evidence="6" id="KW-1185">Reference proteome</keyword>
<dbReference type="PRINTS" id="PR00377">
    <property type="entry name" value="IMPHPHTASES"/>
</dbReference>
<dbReference type="EMBL" id="SLXO01000003">
    <property type="protein sequence ID" value="TCP36425.1"/>
    <property type="molecule type" value="Genomic_DNA"/>
</dbReference>
<dbReference type="InParanoid" id="A0A4R2PQP7"/>
<dbReference type="InterPro" id="IPR000760">
    <property type="entry name" value="Inositol_monophosphatase-like"/>
</dbReference>
<evidence type="ECO:0000256" key="2">
    <source>
        <dbReference type="ARBA" id="ARBA00022723"/>
    </source>
</evidence>
<feature type="binding site" evidence="4">
    <location>
        <position position="77"/>
    </location>
    <ligand>
        <name>Mg(2+)</name>
        <dbReference type="ChEBI" id="CHEBI:18420"/>
        <label>1</label>
        <note>catalytic</note>
    </ligand>
</feature>
<evidence type="ECO:0000313" key="5">
    <source>
        <dbReference type="EMBL" id="TCP36425.1"/>
    </source>
</evidence>
<dbReference type="PANTHER" id="PTHR20854">
    <property type="entry name" value="INOSITOL MONOPHOSPHATASE"/>
    <property type="match status" value="1"/>
</dbReference>
<keyword evidence="2 4" id="KW-0479">Metal-binding</keyword>
<evidence type="ECO:0000313" key="6">
    <source>
        <dbReference type="Proteomes" id="UP000295399"/>
    </source>
</evidence>
<accession>A0A4R2PQP7</accession>
<dbReference type="Gene3D" id="3.30.540.10">
    <property type="entry name" value="Fructose-1,6-Bisphosphatase, subunit A, domain 1"/>
    <property type="match status" value="1"/>
</dbReference>
<comment type="caution">
    <text evidence="5">The sequence shown here is derived from an EMBL/GenBank/DDBJ whole genome shotgun (WGS) entry which is preliminary data.</text>
</comment>
<protein>
    <submittedName>
        <fullName evidence="5">Myo-inositol-1(Or 4)-monophosphatase</fullName>
    </submittedName>
</protein>
<proteinExistence type="inferred from homology"/>
<dbReference type="AlphaFoldDB" id="A0A4R2PQP7"/>
<dbReference type="GO" id="GO:0008934">
    <property type="term" value="F:inositol monophosphate 1-phosphatase activity"/>
    <property type="evidence" value="ECO:0007669"/>
    <property type="project" value="TreeGrafter"/>
</dbReference>
<evidence type="ECO:0000256" key="4">
    <source>
        <dbReference type="PIRSR" id="PIRSR600760-2"/>
    </source>
</evidence>
<feature type="binding site" evidence="4">
    <location>
        <position position="95"/>
    </location>
    <ligand>
        <name>Mg(2+)</name>
        <dbReference type="ChEBI" id="CHEBI:18420"/>
        <label>1</label>
        <note>catalytic</note>
    </ligand>
</feature>
<dbReference type="SUPFAM" id="SSF56655">
    <property type="entry name" value="Carbohydrate phosphatase"/>
    <property type="match status" value="1"/>
</dbReference>
<evidence type="ECO:0000256" key="3">
    <source>
        <dbReference type="ARBA" id="ARBA00022842"/>
    </source>
</evidence>
<comment type="similarity">
    <text evidence="1">Belongs to the inositol monophosphatase superfamily.</text>
</comment>
<dbReference type="OrthoDB" id="9785695at2"/>
<gene>
    <name evidence="5" type="ORF">EV659_103316</name>
</gene>
<dbReference type="Proteomes" id="UP000295399">
    <property type="component" value="Unassembled WGS sequence"/>
</dbReference>
<reference evidence="5 6" key="1">
    <citation type="submission" date="2019-03" db="EMBL/GenBank/DDBJ databases">
        <title>Genomic Encyclopedia of Type Strains, Phase IV (KMG-IV): sequencing the most valuable type-strain genomes for metagenomic binning, comparative biology and taxonomic classification.</title>
        <authorList>
            <person name="Goeker M."/>
        </authorList>
    </citation>
    <scope>NUCLEOTIDE SEQUENCE [LARGE SCALE GENOMIC DNA]</scope>
    <source>
        <strain evidence="5 6">DSM 2132</strain>
    </source>
</reference>
<dbReference type="Pfam" id="PF00459">
    <property type="entry name" value="Inositol_P"/>
    <property type="match status" value="1"/>
</dbReference>
<dbReference type="GO" id="GO:0006020">
    <property type="term" value="P:inositol metabolic process"/>
    <property type="evidence" value="ECO:0007669"/>
    <property type="project" value="TreeGrafter"/>
</dbReference>
<name>A0A4R2PQP7_RHOSA</name>
<dbReference type="GO" id="GO:0007165">
    <property type="term" value="P:signal transduction"/>
    <property type="evidence" value="ECO:0007669"/>
    <property type="project" value="TreeGrafter"/>
</dbReference>
<dbReference type="RefSeq" id="WP_132707961.1">
    <property type="nucleotide sequence ID" value="NZ_JACIGF010000003.1"/>
</dbReference>
<feature type="binding site" evidence="4">
    <location>
        <position position="218"/>
    </location>
    <ligand>
        <name>Mg(2+)</name>
        <dbReference type="ChEBI" id="CHEBI:18420"/>
        <label>1</label>
        <note>catalytic</note>
    </ligand>
</feature>
<keyword evidence="3 4" id="KW-0460">Magnesium</keyword>
<dbReference type="CDD" id="cd01638">
    <property type="entry name" value="CysQ"/>
    <property type="match status" value="1"/>
</dbReference>
<comment type="cofactor">
    <cofactor evidence="4">
        <name>Mg(2+)</name>
        <dbReference type="ChEBI" id="CHEBI:18420"/>
    </cofactor>
</comment>
<dbReference type="GO" id="GO:0046854">
    <property type="term" value="P:phosphatidylinositol phosphate biosynthetic process"/>
    <property type="evidence" value="ECO:0007669"/>
    <property type="project" value="InterPro"/>
</dbReference>
<feature type="binding site" evidence="4">
    <location>
        <position position="97"/>
    </location>
    <ligand>
        <name>Mg(2+)</name>
        <dbReference type="ChEBI" id="CHEBI:18420"/>
        <label>1</label>
        <note>catalytic</note>
    </ligand>
</feature>
<dbReference type="PANTHER" id="PTHR20854:SF4">
    <property type="entry name" value="INOSITOL-1-MONOPHOSPHATASE-RELATED"/>
    <property type="match status" value="1"/>
</dbReference>
<evidence type="ECO:0000256" key="1">
    <source>
        <dbReference type="ARBA" id="ARBA00009759"/>
    </source>
</evidence>
<dbReference type="GO" id="GO:0046872">
    <property type="term" value="F:metal ion binding"/>
    <property type="evidence" value="ECO:0007669"/>
    <property type="project" value="UniProtKB-KW"/>
</dbReference>
<sequence>MSTRPAPTDLPPLADETRLMAEAVRKAGRVALGYFRHRPKMWEKRPNDPVSEADLAVNESLRETLGRMRPDYGWLSEEDADDTARLGARRTWVVDPIDGTRAFLQGRDCFVVSAALVEDGRPVAAAICRPTHDDLYSAWRGGGAWLNDRAIRVSDTDRLDDARILGDEDWMHSKRLWPVPWPRLRCRGDCNAIALRICLVAAGDYDATVSLRPSNDWDVAAAELILEEAGGVCITGMKHPHAYNGPKPKPPFVVAAAPGVSDAVMARMVPALERRAERKAKGRN</sequence>
<dbReference type="PROSITE" id="PS00630">
    <property type="entry name" value="IMP_2"/>
    <property type="match status" value="1"/>
</dbReference>
<organism evidence="5 6">
    <name type="scientific">Rhodothalassium salexigens DSM 2132</name>
    <dbReference type="NCBI Taxonomy" id="1188247"/>
    <lineage>
        <taxon>Bacteria</taxon>
        <taxon>Pseudomonadati</taxon>
        <taxon>Pseudomonadota</taxon>
        <taxon>Alphaproteobacteria</taxon>
        <taxon>Rhodothalassiales</taxon>
        <taxon>Rhodothalassiaceae</taxon>
        <taxon>Rhodothalassium</taxon>
    </lineage>
</organism>
<dbReference type="Gene3D" id="3.40.190.80">
    <property type="match status" value="1"/>
</dbReference>
<dbReference type="InterPro" id="IPR020550">
    <property type="entry name" value="Inositol_monophosphatase_CS"/>
</dbReference>